<dbReference type="InterPro" id="IPR052351">
    <property type="entry name" value="Ornithine_N-alpha-AT"/>
</dbReference>
<accession>A0ABU7XKN2</accession>
<evidence type="ECO:0000256" key="3">
    <source>
        <dbReference type="ARBA" id="ARBA00022679"/>
    </source>
</evidence>
<keyword evidence="2" id="KW-0444">Lipid biosynthesis</keyword>
<dbReference type="PANTHER" id="PTHR37323:SF1">
    <property type="entry name" value="L-ORNITHINE N(ALPHA)-ACYLTRANSFERASE"/>
    <property type="match status" value="1"/>
</dbReference>
<evidence type="ECO:0000256" key="9">
    <source>
        <dbReference type="ARBA" id="ARBA00045724"/>
    </source>
</evidence>
<comment type="caution">
    <text evidence="11">The sequence shown here is derived from an EMBL/GenBank/DDBJ whole genome shotgun (WGS) entry which is preliminary data.</text>
</comment>
<reference evidence="11 12" key="1">
    <citation type="submission" date="2024-02" db="EMBL/GenBank/DDBJ databases">
        <authorList>
            <person name="Grouzdev D."/>
        </authorList>
    </citation>
    <scope>NUCLEOTIDE SEQUENCE [LARGE SCALE GENOMIC DNA]</scope>
    <source>
        <strain evidence="11 12">9N</strain>
    </source>
</reference>
<keyword evidence="5 11" id="KW-0012">Acyltransferase</keyword>
<dbReference type="SUPFAM" id="SSF55729">
    <property type="entry name" value="Acyl-CoA N-acyltransferases (Nat)"/>
    <property type="match status" value="1"/>
</dbReference>
<protein>
    <recommendedName>
        <fullName evidence="8">L-ornithine N(alpha)-acyltransferase</fullName>
        <ecNumber evidence="7">2.3.2.30</ecNumber>
    </recommendedName>
</protein>
<evidence type="ECO:0000313" key="11">
    <source>
        <dbReference type="EMBL" id="MEF3367715.1"/>
    </source>
</evidence>
<proteinExistence type="inferred from homology"/>
<dbReference type="Proteomes" id="UP001350748">
    <property type="component" value="Unassembled WGS sequence"/>
</dbReference>
<comment type="function">
    <text evidence="9">Catalyzes the first step in the biosynthesis of ornithine lipids, which are phosphorus-free membrane lipids. Catalyzes the 3-hydroxyacyl-acyl carrier protein-dependent acylation of ornithine to form lyso-ornithine lipid (LOL).</text>
</comment>
<organism evidence="11 12">
    <name type="scientific">Methylocystis borbori</name>
    <dbReference type="NCBI Taxonomy" id="3118750"/>
    <lineage>
        <taxon>Bacteria</taxon>
        <taxon>Pseudomonadati</taxon>
        <taxon>Pseudomonadota</taxon>
        <taxon>Alphaproteobacteria</taxon>
        <taxon>Hyphomicrobiales</taxon>
        <taxon>Methylocystaceae</taxon>
        <taxon>Methylocystis</taxon>
    </lineage>
</organism>
<dbReference type="InterPro" id="IPR016181">
    <property type="entry name" value="Acyl_CoA_acyltransferase"/>
</dbReference>
<keyword evidence="12" id="KW-1185">Reference proteome</keyword>
<gene>
    <name evidence="11" type="ORF">V3H18_14355</name>
</gene>
<dbReference type="EC" id="2.3.2.30" evidence="7"/>
<evidence type="ECO:0000256" key="1">
    <source>
        <dbReference type="ARBA" id="ARBA00005189"/>
    </source>
</evidence>
<evidence type="ECO:0000256" key="8">
    <source>
        <dbReference type="ARBA" id="ARBA00039866"/>
    </source>
</evidence>
<keyword evidence="3 11" id="KW-0808">Transferase</keyword>
<sequence length="302" mass="33802">MWTINADFGQTIFALAKFPQPGLKNPKIADAARYETLARLGAFEARLARGKKEIRKAQRLRYEVFYKEGGAIPDARTAFTRRDADRFDSFCDHLIVIDHAATTRRGKIKPKIVGAYRLLRGDMAAKAGGFYSEGEYDIAPLIARHAGKRVLELGRSCVLAPYRGKRVIEVLWRGLLAYVLANDIDVMFGCASFPGANPLLHAQALSYLAHFAPAEEAWRVSARRELHVPMRMLAREALDPRKARDALSPLIKGYLKVGARFGDGAVVDRKFNTTDVFVVMPIDRIDARYLDFFGGAHHRRAA</sequence>
<name>A0ABU7XKN2_9HYPH</name>
<evidence type="ECO:0000256" key="2">
    <source>
        <dbReference type="ARBA" id="ARBA00022516"/>
    </source>
</evidence>
<dbReference type="PANTHER" id="PTHR37323">
    <property type="entry name" value="GCN5-RELATED N-ACETYLTRANSFERASE"/>
    <property type="match status" value="1"/>
</dbReference>
<evidence type="ECO:0000256" key="7">
    <source>
        <dbReference type="ARBA" id="ARBA00039058"/>
    </source>
</evidence>
<comment type="pathway">
    <text evidence="1">Lipid metabolism.</text>
</comment>
<comment type="similarity">
    <text evidence="6">Belongs to the acetyltransferase family. OlsB subfamily.</text>
</comment>
<dbReference type="Pfam" id="PF13444">
    <property type="entry name" value="Acetyltransf_5"/>
    <property type="match status" value="1"/>
</dbReference>
<dbReference type="RefSeq" id="WP_332082756.1">
    <property type="nucleotide sequence ID" value="NZ_JAZHYN010000054.1"/>
</dbReference>
<comment type="catalytic activity">
    <reaction evidence="10">
        <text>a (3R)-hydroxyacyl-[ACP] + L-ornithine = a lyso-ornithine lipid + holo-[ACP] + H(+)</text>
        <dbReference type="Rhea" id="RHEA:20633"/>
        <dbReference type="Rhea" id="RHEA-COMP:9685"/>
        <dbReference type="Rhea" id="RHEA-COMP:9945"/>
        <dbReference type="ChEBI" id="CHEBI:15378"/>
        <dbReference type="ChEBI" id="CHEBI:46911"/>
        <dbReference type="ChEBI" id="CHEBI:64479"/>
        <dbReference type="ChEBI" id="CHEBI:78827"/>
        <dbReference type="ChEBI" id="CHEBI:138482"/>
        <dbReference type="EC" id="2.3.2.30"/>
    </reaction>
    <physiologicalReaction direction="left-to-right" evidence="10">
        <dbReference type="Rhea" id="RHEA:20634"/>
    </physiologicalReaction>
</comment>
<keyword evidence="4" id="KW-0443">Lipid metabolism</keyword>
<evidence type="ECO:0000256" key="10">
    <source>
        <dbReference type="ARBA" id="ARBA00047785"/>
    </source>
</evidence>
<evidence type="ECO:0000313" key="12">
    <source>
        <dbReference type="Proteomes" id="UP001350748"/>
    </source>
</evidence>
<evidence type="ECO:0000256" key="6">
    <source>
        <dbReference type="ARBA" id="ARBA00038095"/>
    </source>
</evidence>
<dbReference type="Gene3D" id="3.40.630.30">
    <property type="match status" value="1"/>
</dbReference>
<evidence type="ECO:0000256" key="4">
    <source>
        <dbReference type="ARBA" id="ARBA00023098"/>
    </source>
</evidence>
<evidence type="ECO:0000256" key="5">
    <source>
        <dbReference type="ARBA" id="ARBA00023315"/>
    </source>
</evidence>
<dbReference type="EMBL" id="JAZHYN010000054">
    <property type="protein sequence ID" value="MEF3367715.1"/>
    <property type="molecule type" value="Genomic_DNA"/>
</dbReference>
<dbReference type="GO" id="GO:0016746">
    <property type="term" value="F:acyltransferase activity"/>
    <property type="evidence" value="ECO:0007669"/>
    <property type="project" value="UniProtKB-KW"/>
</dbReference>